<dbReference type="Pfam" id="PF12330">
    <property type="entry name" value="Haspin_kinase"/>
    <property type="match status" value="1"/>
</dbReference>
<evidence type="ECO:0000256" key="7">
    <source>
        <dbReference type="ARBA" id="ARBA00022840"/>
    </source>
</evidence>
<evidence type="ECO:0000256" key="2">
    <source>
        <dbReference type="ARBA" id="ARBA00012513"/>
    </source>
</evidence>
<dbReference type="GO" id="GO:0005634">
    <property type="term" value="C:nucleus"/>
    <property type="evidence" value="ECO:0007669"/>
    <property type="project" value="TreeGrafter"/>
</dbReference>
<evidence type="ECO:0000313" key="12">
    <source>
        <dbReference type="EMBL" id="KAH7956172.1"/>
    </source>
</evidence>
<dbReference type="SMART" id="SM01331">
    <property type="entry name" value="DUF3635"/>
    <property type="match status" value="1"/>
</dbReference>
<dbReference type="InterPro" id="IPR024604">
    <property type="entry name" value="GSG2_C"/>
</dbReference>
<keyword evidence="3" id="KW-0723">Serine/threonine-protein kinase</keyword>
<feature type="compositionally biased region" description="Low complexity" evidence="10">
    <location>
        <begin position="269"/>
        <end position="281"/>
    </location>
</feature>
<dbReference type="PANTHER" id="PTHR24419">
    <property type="entry name" value="INTERLEUKIN-1 RECEPTOR-ASSOCIATED KINASE"/>
    <property type="match status" value="1"/>
</dbReference>
<dbReference type="InterPro" id="IPR008753">
    <property type="entry name" value="Peptidase_M13_N"/>
</dbReference>
<dbReference type="InterPro" id="IPR024079">
    <property type="entry name" value="MetalloPept_cat_dom_sf"/>
</dbReference>
<feature type="region of interest" description="Disordered" evidence="10">
    <location>
        <begin position="105"/>
        <end position="163"/>
    </location>
</feature>
<dbReference type="GO" id="GO:0000278">
    <property type="term" value="P:mitotic cell cycle"/>
    <property type="evidence" value="ECO:0007669"/>
    <property type="project" value="TreeGrafter"/>
</dbReference>
<dbReference type="GO" id="GO:0035556">
    <property type="term" value="P:intracellular signal transduction"/>
    <property type="evidence" value="ECO:0007669"/>
    <property type="project" value="TreeGrafter"/>
</dbReference>
<dbReference type="InterPro" id="IPR000718">
    <property type="entry name" value="Peptidase_M13"/>
</dbReference>
<sequence>MSDSSDSSSDSDVLPDFSFLESWDEEAEKEAGTGRTKRKRCPMGMWYYNLSERQRRAEDERIARELAHVEADFREVQKFEITAGLPESFCGAHLPRRVTFRLIDGSSSDDEGVSATRRSNHRILSSSDDDNAASAPRTLEGSVADNSTLNKDPSESSSGVVHLSKDRETSGALLYSILEEEAGGESDAGRASSSLTKADVLQRRRKRIEERQNLVEEMSSGNRSSSDKSTLKRSILQTFVITPKSRRISGRNSYVPRTLYAEAARATPSPKSSSEESSASLEQREPRPLFYLSSAASSFTDEQARSTSTPVGILYSTPRRVISLPDTSAAHAPHYPRGVLVTKAASAGRTQRAGHRRRREVLDRGETQVLAKTPEAGFAAAGSIFRGAQPPTKPPSAGLRPVPLVVTSDTRPPQASQTSVGSANRSTLIRIGIGDNRERVLSSDALSPSSAIVSFCSLSRSCTSEVAQHTRTDQAEETPAAHVDATPVDLIQQLLNICEQEAAVTFEVALRLTEDCHKCRKLGEGCTADVYLPQRPSGEESAVKVIPVGSERNVWGELPVPLASIIAEGVITRELSDLRFGQLNQSSSFIELKGMYFVQGTYHPVLAKSWAEYDVQWCSENPDPSNFEETQFYVLLDFENGGKTLERFKGTIEQLESVFLQVACSLAVAEPELEFEHRDLHCDNILMKRTEQDCVKFVLNGRKVLVRTAGVKASVIDYTLSRMRKGGNMSYTDVSGDTALFKGAGSYQYDVYRIMKDENGDDWEAYHPHTNVLWLSYVLQKLWNKLPRTKQAAKASTKEWVNAFSTYTNGTYTEADSLYVTGSGLRTLAESLKSKSLGAKGLRYLVAWSVYTRLVNFTLPYELGAYLKPSQVCYDHTGKAMRLALLSPYLQKEAPPSAVEAVKTMLSNIRNAFRQEFQSSSWVTDEDRRIAIGKLANIRAYVGSPGQRLAPDSVERLYNVIDLYHDVIVRTTVVIAAFIIVAADKEVRLRVLHMAI</sequence>
<dbReference type="GO" id="GO:0006508">
    <property type="term" value="P:proteolysis"/>
    <property type="evidence" value="ECO:0007669"/>
    <property type="project" value="InterPro"/>
</dbReference>
<keyword evidence="13" id="KW-1185">Reference proteome</keyword>
<protein>
    <recommendedName>
        <fullName evidence="2">non-specific serine/threonine protein kinase</fullName>
        <ecNumber evidence="2">2.7.11.1</ecNumber>
    </recommendedName>
</protein>
<dbReference type="GO" id="GO:0072354">
    <property type="term" value="F:histone H3T3 kinase activity"/>
    <property type="evidence" value="ECO:0007669"/>
    <property type="project" value="TreeGrafter"/>
</dbReference>
<dbReference type="GO" id="GO:0005737">
    <property type="term" value="C:cytoplasm"/>
    <property type="evidence" value="ECO:0007669"/>
    <property type="project" value="TreeGrafter"/>
</dbReference>
<gene>
    <name evidence="12" type="ORF">HPB52_006653</name>
</gene>
<dbReference type="SUPFAM" id="SSF56112">
    <property type="entry name" value="Protein kinase-like (PK-like)"/>
    <property type="match status" value="1"/>
</dbReference>
<dbReference type="EMBL" id="JABSTV010001250">
    <property type="protein sequence ID" value="KAH7956172.1"/>
    <property type="molecule type" value="Genomic_DNA"/>
</dbReference>
<dbReference type="GO" id="GO:0005524">
    <property type="term" value="F:ATP binding"/>
    <property type="evidence" value="ECO:0007669"/>
    <property type="project" value="UniProtKB-KW"/>
</dbReference>
<dbReference type="VEuPathDB" id="VectorBase:RSAN_045524"/>
<accession>A0A9D4PV35</accession>
<dbReference type="Gene3D" id="1.10.510.10">
    <property type="entry name" value="Transferase(Phosphotransferase) domain 1"/>
    <property type="match status" value="1"/>
</dbReference>
<dbReference type="SUPFAM" id="SSF55486">
    <property type="entry name" value="Metalloproteases ('zincins'), catalytic domain"/>
    <property type="match status" value="1"/>
</dbReference>
<reference evidence="12" key="1">
    <citation type="journal article" date="2020" name="Cell">
        <title>Large-Scale Comparative Analyses of Tick Genomes Elucidate Their Genetic Diversity and Vector Capacities.</title>
        <authorList>
            <consortium name="Tick Genome and Microbiome Consortium (TIGMIC)"/>
            <person name="Jia N."/>
            <person name="Wang J."/>
            <person name="Shi W."/>
            <person name="Du L."/>
            <person name="Sun Y."/>
            <person name="Zhan W."/>
            <person name="Jiang J.F."/>
            <person name="Wang Q."/>
            <person name="Zhang B."/>
            <person name="Ji P."/>
            <person name="Bell-Sakyi L."/>
            <person name="Cui X.M."/>
            <person name="Yuan T.T."/>
            <person name="Jiang B.G."/>
            <person name="Yang W.F."/>
            <person name="Lam T.T."/>
            <person name="Chang Q.C."/>
            <person name="Ding S.J."/>
            <person name="Wang X.J."/>
            <person name="Zhu J.G."/>
            <person name="Ruan X.D."/>
            <person name="Zhao L."/>
            <person name="Wei J.T."/>
            <person name="Ye R.Z."/>
            <person name="Que T.C."/>
            <person name="Du C.H."/>
            <person name="Zhou Y.H."/>
            <person name="Cheng J.X."/>
            <person name="Dai P.F."/>
            <person name="Guo W.B."/>
            <person name="Han X.H."/>
            <person name="Huang E.J."/>
            <person name="Li L.F."/>
            <person name="Wei W."/>
            <person name="Gao Y.C."/>
            <person name="Liu J.Z."/>
            <person name="Shao H.Z."/>
            <person name="Wang X."/>
            <person name="Wang C.C."/>
            <person name="Yang T.C."/>
            <person name="Huo Q.B."/>
            <person name="Li W."/>
            <person name="Chen H.Y."/>
            <person name="Chen S.E."/>
            <person name="Zhou L.G."/>
            <person name="Ni X.B."/>
            <person name="Tian J.H."/>
            <person name="Sheng Y."/>
            <person name="Liu T."/>
            <person name="Pan Y.S."/>
            <person name="Xia L.Y."/>
            <person name="Li J."/>
            <person name="Zhao F."/>
            <person name="Cao W.C."/>
        </authorList>
    </citation>
    <scope>NUCLEOTIDE SEQUENCE</scope>
    <source>
        <strain evidence="12">Rsan-2018</strain>
    </source>
</reference>
<evidence type="ECO:0000256" key="3">
    <source>
        <dbReference type="ARBA" id="ARBA00022527"/>
    </source>
</evidence>
<dbReference type="GO" id="GO:0004222">
    <property type="term" value="F:metalloendopeptidase activity"/>
    <property type="evidence" value="ECO:0007669"/>
    <property type="project" value="InterPro"/>
</dbReference>
<keyword evidence="6" id="KW-0418">Kinase</keyword>
<dbReference type="Pfam" id="PF05649">
    <property type="entry name" value="Peptidase_M13_N"/>
    <property type="match status" value="1"/>
</dbReference>
<dbReference type="EC" id="2.7.11.1" evidence="2"/>
<feature type="domain" description="Protein kinase" evidence="11">
    <location>
        <begin position="516"/>
        <end position="942"/>
    </location>
</feature>
<dbReference type="InterPro" id="IPR000719">
    <property type="entry name" value="Prot_kinase_dom"/>
</dbReference>
<dbReference type="AlphaFoldDB" id="A0A9D4PV35"/>
<dbReference type="Gene3D" id="3.30.200.20">
    <property type="entry name" value="Phosphorylase Kinase, domain 1"/>
    <property type="match status" value="1"/>
</dbReference>
<evidence type="ECO:0000256" key="6">
    <source>
        <dbReference type="ARBA" id="ARBA00022777"/>
    </source>
</evidence>
<evidence type="ECO:0000256" key="4">
    <source>
        <dbReference type="ARBA" id="ARBA00022679"/>
    </source>
</evidence>
<evidence type="ECO:0000313" key="13">
    <source>
        <dbReference type="Proteomes" id="UP000821837"/>
    </source>
</evidence>
<dbReference type="PROSITE" id="PS51885">
    <property type="entry name" value="NEPRILYSIN"/>
    <property type="match status" value="1"/>
</dbReference>
<keyword evidence="7" id="KW-0067">ATP-binding</keyword>
<dbReference type="InterPro" id="IPR011009">
    <property type="entry name" value="Kinase-like_dom_sf"/>
</dbReference>
<dbReference type="PROSITE" id="PS50011">
    <property type="entry name" value="PROTEIN_KINASE_DOM"/>
    <property type="match status" value="1"/>
</dbReference>
<comment type="catalytic activity">
    <reaction evidence="9">
        <text>L-seryl-[protein] + ATP = O-phospho-L-seryl-[protein] + ADP + H(+)</text>
        <dbReference type="Rhea" id="RHEA:17989"/>
        <dbReference type="Rhea" id="RHEA-COMP:9863"/>
        <dbReference type="Rhea" id="RHEA-COMP:11604"/>
        <dbReference type="ChEBI" id="CHEBI:15378"/>
        <dbReference type="ChEBI" id="CHEBI:29999"/>
        <dbReference type="ChEBI" id="CHEBI:30616"/>
        <dbReference type="ChEBI" id="CHEBI:83421"/>
        <dbReference type="ChEBI" id="CHEBI:456216"/>
        <dbReference type="EC" id="2.7.11.1"/>
    </reaction>
</comment>
<keyword evidence="5" id="KW-0547">Nucleotide-binding</keyword>
<name>A0A9D4PV35_RHISA</name>
<evidence type="ECO:0000256" key="5">
    <source>
        <dbReference type="ARBA" id="ARBA00022741"/>
    </source>
</evidence>
<proteinExistence type="inferred from homology"/>
<dbReference type="PANTHER" id="PTHR24419:SF18">
    <property type="entry name" value="SERINE_THREONINE-PROTEIN KINASE HASPIN"/>
    <property type="match status" value="1"/>
</dbReference>
<feature type="compositionally biased region" description="Polar residues" evidence="10">
    <location>
        <begin position="144"/>
        <end position="159"/>
    </location>
</feature>
<dbReference type="Proteomes" id="UP000821837">
    <property type="component" value="Unassembled WGS sequence"/>
</dbReference>
<reference evidence="12" key="2">
    <citation type="submission" date="2021-09" db="EMBL/GenBank/DDBJ databases">
        <authorList>
            <person name="Jia N."/>
            <person name="Wang J."/>
            <person name="Shi W."/>
            <person name="Du L."/>
            <person name="Sun Y."/>
            <person name="Zhan W."/>
            <person name="Jiang J."/>
            <person name="Wang Q."/>
            <person name="Zhang B."/>
            <person name="Ji P."/>
            <person name="Sakyi L.B."/>
            <person name="Cui X."/>
            <person name="Yuan T."/>
            <person name="Jiang B."/>
            <person name="Yang W."/>
            <person name="Lam T.T.-Y."/>
            <person name="Chang Q."/>
            <person name="Ding S."/>
            <person name="Wang X."/>
            <person name="Zhu J."/>
            <person name="Ruan X."/>
            <person name="Zhao L."/>
            <person name="Wei J."/>
            <person name="Que T."/>
            <person name="Du C."/>
            <person name="Cheng J."/>
            <person name="Dai P."/>
            <person name="Han X."/>
            <person name="Huang E."/>
            <person name="Gao Y."/>
            <person name="Liu J."/>
            <person name="Shao H."/>
            <person name="Ye R."/>
            <person name="Li L."/>
            <person name="Wei W."/>
            <person name="Wang X."/>
            <person name="Wang C."/>
            <person name="Huo Q."/>
            <person name="Li W."/>
            <person name="Guo W."/>
            <person name="Chen H."/>
            <person name="Chen S."/>
            <person name="Zhou L."/>
            <person name="Zhou L."/>
            <person name="Ni X."/>
            <person name="Tian J."/>
            <person name="Zhou Y."/>
            <person name="Sheng Y."/>
            <person name="Liu T."/>
            <person name="Pan Y."/>
            <person name="Xia L."/>
            <person name="Li J."/>
            <person name="Zhao F."/>
            <person name="Cao W."/>
        </authorList>
    </citation>
    <scope>NUCLEOTIDE SEQUENCE</scope>
    <source>
        <strain evidence="12">Rsan-2018</strain>
        <tissue evidence="12">Larvae</tissue>
    </source>
</reference>
<evidence type="ECO:0000259" key="11">
    <source>
        <dbReference type="PROSITE" id="PS50011"/>
    </source>
</evidence>
<evidence type="ECO:0000256" key="1">
    <source>
        <dbReference type="ARBA" id="ARBA00007357"/>
    </source>
</evidence>
<feature type="compositionally biased region" description="Low complexity" evidence="10">
    <location>
        <begin position="1"/>
        <end position="12"/>
    </location>
</feature>
<feature type="region of interest" description="Disordered" evidence="10">
    <location>
        <begin position="1"/>
        <end position="37"/>
    </location>
</feature>
<evidence type="ECO:0000256" key="9">
    <source>
        <dbReference type="ARBA" id="ARBA00048679"/>
    </source>
</evidence>
<comment type="catalytic activity">
    <reaction evidence="8">
        <text>L-threonyl-[protein] + ATP = O-phospho-L-threonyl-[protein] + ADP + H(+)</text>
        <dbReference type="Rhea" id="RHEA:46608"/>
        <dbReference type="Rhea" id="RHEA-COMP:11060"/>
        <dbReference type="Rhea" id="RHEA-COMP:11605"/>
        <dbReference type="ChEBI" id="CHEBI:15378"/>
        <dbReference type="ChEBI" id="CHEBI:30013"/>
        <dbReference type="ChEBI" id="CHEBI:30616"/>
        <dbReference type="ChEBI" id="CHEBI:61977"/>
        <dbReference type="ChEBI" id="CHEBI:456216"/>
        <dbReference type="EC" id="2.7.11.1"/>
    </reaction>
</comment>
<evidence type="ECO:0000256" key="8">
    <source>
        <dbReference type="ARBA" id="ARBA00047899"/>
    </source>
</evidence>
<comment type="similarity">
    <text evidence="1">Belongs to the peptidase M13 family.</text>
</comment>
<feature type="region of interest" description="Disordered" evidence="10">
    <location>
        <begin position="211"/>
        <end position="230"/>
    </location>
</feature>
<organism evidence="12 13">
    <name type="scientific">Rhipicephalus sanguineus</name>
    <name type="common">Brown dog tick</name>
    <name type="synonym">Ixodes sanguineus</name>
    <dbReference type="NCBI Taxonomy" id="34632"/>
    <lineage>
        <taxon>Eukaryota</taxon>
        <taxon>Metazoa</taxon>
        <taxon>Ecdysozoa</taxon>
        <taxon>Arthropoda</taxon>
        <taxon>Chelicerata</taxon>
        <taxon>Arachnida</taxon>
        <taxon>Acari</taxon>
        <taxon>Parasitiformes</taxon>
        <taxon>Ixodida</taxon>
        <taxon>Ixodoidea</taxon>
        <taxon>Ixodidae</taxon>
        <taxon>Rhipicephalinae</taxon>
        <taxon>Rhipicephalus</taxon>
        <taxon>Rhipicephalus</taxon>
    </lineage>
</organism>
<dbReference type="Gene3D" id="3.40.390.10">
    <property type="entry name" value="Collagenase (Catalytic Domain)"/>
    <property type="match status" value="1"/>
</dbReference>
<feature type="region of interest" description="Disordered" evidence="10">
    <location>
        <begin position="261"/>
        <end position="285"/>
    </location>
</feature>
<evidence type="ECO:0000256" key="10">
    <source>
        <dbReference type="SAM" id="MobiDB-lite"/>
    </source>
</evidence>
<comment type="caution">
    <text evidence="12">The sequence shown here is derived from an EMBL/GenBank/DDBJ whole genome shotgun (WGS) entry which is preliminary data.</text>
</comment>
<keyword evidence="4" id="KW-0808">Transferase</keyword>